<accession>A0A914R008</accession>
<protein>
    <submittedName>
        <fullName evidence="6">Cation-transporting P-type ATPase C-terminal domain-containing protein</fullName>
    </submittedName>
</protein>
<dbReference type="Pfam" id="PF00689">
    <property type="entry name" value="Cation_ATPase_C"/>
    <property type="match status" value="1"/>
</dbReference>
<sequence>MCTTRRVSFFQHGLANLVSIFAVIIEILLLNLFIYTPTFQYIMDISAPPSHVWIFAPMIGIYLLVFNETRKYLIRNWPKNKIVKLFSF</sequence>
<evidence type="ECO:0000256" key="3">
    <source>
        <dbReference type="SAM" id="Phobius"/>
    </source>
</evidence>
<organism evidence="5 6">
    <name type="scientific">Panagrolaimus davidi</name>
    <dbReference type="NCBI Taxonomy" id="227884"/>
    <lineage>
        <taxon>Eukaryota</taxon>
        <taxon>Metazoa</taxon>
        <taxon>Ecdysozoa</taxon>
        <taxon>Nematoda</taxon>
        <taxon>Chromadorea</taxon>
        <taxon>Rhabditida</taxon>
        <taxon>Tylenchina</taxon>
        <taxon>Panagrolaimomorpha</taxon>
        <taxon>Panagrolaimoidea</taxon>
        <taxon>Panagrolaimidae</taxon>
        <taxon>Panagrolaimus</taxon>
    </lineage>
</organism>
<dbReference type="GO" id="GO:0036376">
    <property type="term" value="P:sodium ion export across plasma membrane"/>
    <property type="evidence" value="ECO:0007669"/>
    <property type="project" value="TreeGrafter"/>
</dbReference>
<dbReference type="AlphaFoldDB" id="A0A914R008"/>
<feature type="transmembrane region" description="Helical" evidence="3">
    <location>
        <begin position="14"/>
        <end position="35"/>
    </location>
</feature>
<comment type="subcellular location">
    <subcellularLocation>
        <location evidence="1">Cell membrane</location>
        <topology evidence="1">Multi-pass membrane protein</topology>
    </subcellularLocation>
</comment>
<dbReference type="Gene3D" id="1.20.1110.10">
    <property type="entry name" value="Calcium-transporting ATPase, transmembrane domain"/>
    <property type="match status" value="1"/>
</dbReference>
<keyword evidence="3" id="KW-0812">Transmembrane</keyword>
<evidence type="ECO:0000313" key="6">
    <source>
        <dbReference type="WBParaSite" id="PDA_v2.g9763.t1"/>
    </source>
</evidence>
<dbReference type="WBParaSite" id="PDA_v2.g9763.t1">
    <property type="protein sequence ID" value="PDA_v2.g9763.t1"/>
    <property type="gene ID" value="PDA_v2.g9763"/>
</dbReference>
<name>A0A914R008_9BILA</name>
<evidence type="ECO:0000259" key="4">
    <source>
        <dbReference type="Pfam" id="PF00689"/>
    </source>
</evidence>
<dbReference type="GO" id="GO:0005391">
    <property type="term" value="F:P-type sodium:potassium-exchanging transporter activity"/>
    <property type="evidence" value="ECO:0007669"/>
    <property type="project" value="TreeGrafter"/>
</dbReference>
<dbReference type="InterPro" id="IPR050510">
    <property type="entry name" value="Cation_transp_ATPase_P-type"/>
</dbReference>
<dbReference type="GO" id="GO:0005886">
    <property type="term" value="C:plasma membrane"/>
    <property type="evidence" value="ECO:0007669"/>
    <property type="project" value="UniProtKB-SubCell"/>
</dbReference>
<keyword evidence="2" id="KW-1003">Cell membrane</keyword>
<keyword evidence="3" id="KW-0472">Membrane</keyword>
<dbReference type="GO" id="GO:1902600">
    <property type="term" value="P:proton transmembrane transport"/>
    <property type="evidence" value="ECO:0007669"/>
    <property type="project" value="TreeGrafter"/>
</dbReference>
<feature type="transmembrane region" description="Helical" evidence="3">
    <location>
        <begin position="47"/>
        <end position="66"/>
    </location>
</feature>
<proteinExistence type="predicted"/>
<feature type="domain" description="Cation-transporting P-type ATPase C-terminal" evidence="4">
    <location>
        <begin position="2"/>
        <end position="73"/>
    </location>
</feature>
<dbReference type="GO" id="GO:1990573">
    <property type="term" value="P:potassium ion import across plasma membrane"/>
    <property type="evidence" value="ECO:0007669"/>
    <property type="project" value="TreeGrafter"/>
</dbReference>
<dbReference type="Proteomes" id="UP000887578">
    <property type="component" value="Unplaced"/>
</dbReference>
<dbReference type="PANTHER" id="PTHR43294:SF21">
    <property type="entry name" value="CATION TRANSPORTING ATPASE"/>
    <property type="match status" value="1"/>
</dbReference>
<evidence type="ECO:0000256" key="2">
    <source>
        <dbReference type="ARBA" id="ARBA00022475"/>
    </source>
</evidence>
<dbReference type="GO" id="GO:0030007">
    <property type="term" value="P:intracellular potassium ion homeostasis"/>
    <property type="evidence" value="ECO:0007669"/>
    <property type="project" value="TreeGrafter"/>
</dbReference>
<keyword evidence="3" id="KW-1133">Transmembrane helix</keyword>
<evidence type="ECO:0000313" key="5">
    <source>
        <dbReference type="Proteomes" id="UP000887578"/>
    </source>
</evidence>
<dbReference type="InterPro" id="IPR006068">
    <property type="entry name" value="ATPase_P-typ_cation-transptr_C"/>
</dbReference>
<dbReference type="GO" id="GO:0006883">
    <property type="term" value="P:intracellular sodium ion homeostasis"/>
    <property type="evidence" value="ECO:0007669"/>
    <property type="project" value="TreeGrafter"/>
</dbReference>
<keyword evidence="5" id="KW-1185">Reference proteome</keyword>
<dbReference type="SUPFAM" id="SSF81665">
    <property type="entry name" value="Calcium ATPase, transmembrane domain M"/>
    <property type="match status" value="1"/>
</dbReference>
<evidence type="ECO:0000256" key="1">
    <source>
        <dbReference type="ARBA" id="ARBA00004651"/>
    </source>
</evidence>
<reference evidence="6" key="1">
    <citation type="submission" date="2022-11" db="UniProtKB">
        <authorList>
            <consortium name="WormBaseParasite"/>
        </authorList>
    </citation>
    <scope>IDENTIFICATION</scope>
</reference>
<dbReference type="InterPro" id="IPR023298">
    <property type="entry name" value="ATPase_P-typ_TM_dom_sf"/>
</dbReference>
<dbReference type="PANTHER" id="PTHR43294">
    <property type="entry name" value="SODIUM/POTASSIUM-TRANSPORTING ATPASE SUBUNIT ALPHA"/>
    <property type="match status" value="1"/>
</dbReference>